<dbReference type="Pfam" id="PF13657">
    <property type="entry name" value="Couple_hipA"/>
    <property type="match status" value="1"/>
</dbReference>
<gene>
    <name evidence="6" type="ORF">JOF57_004080</name>
</gene>
<evidence type="ECO:0000256" key="3">
    <source>
        <dbReference type="ARBA" id="ARBA00022777"/>
    </source>
</evidence>
<feature type="domain" description="HipA N-terminal subdomain 1" evidence="5">
    <location>
        <begin position="6"/>
        <end position="113"/>
    </location>
</feature>
<protein>
    <submittedName>
        <fullName evidence="6">Serine/threonine-protein kinase HipA</fullName>
        <ecNumber evidence="6">2.7.11.1</ecNumber>
    </submittedName>
</protein>
<evidence type="ECO:0000313" key="7">
    <source>
        <dbReference type="Proteomes" id="UP000694460"/>
    </source>
</evidence>
<dbReference type="NCBIfam" id="TIGR03071">
    <property type="entry name" value="couple_hipA"/>
    <property type="match status" value="1"/>
</dbReference>
<dbReference type="EMBL" id="JAGIOP010000002">
    <property type="protein sequence ID" value="MBP2454167.1"/>
    <property type="molecule type" value="Genomic_DNA"/>
</dbReference>
<keyword evidence="7" id="KW-1185">Reference proteome</keyword>
<dbReference type="PANTHER" id="PTHR37419:SF1">
    <property type="entry name" value="SERINE_THREONINE-PROTEIN KINASE TOXIN HIPA"/>
    <property type="match status" value="1"/>
</dbReference>
<dbReference type="Pfam" id="PF07804">
    <property type="entry name" value="HipA_C"/>
    <property type="match status" value="1"/>
</dbReference>
<dbReference type="InterPro" id="IPR017508">
    <property type="entry name" value="HipA_N1"/>
</dbReference>
<evidence type="ECO:0000313" key="6">
    <source>
        <dbReference type="EMBL" id="MBP2454167.1"/>
    </source>
</evidence>
<dbReference type="InterPro" id="IPR012893">
    <property type="entry name" value="HipA-like_C"/>
</dbReference>
<reference evidence="6 7" key="1">
    <citation type="submission" date="2021-03" db="EMBL/GenBank/DDBJ databases">
        <title>Sequencing the genomes of 1000 actinobacteria strains.</title>
        <authorList>
            <person name="Klenk H.-P."/>
        </authorList>
    </citation>
    <scope>NUCLEOTIDE SEQUENCE [LARGE SCALE GENOMIC DNA]</scope>
    <source>
        <strain evidence="6 7">DSM 46713</strain>
    </source>
</reference>
<accession>A0ABS4ZXB8</accession>
<evidence type="ECO:0000256" key="2">
    <source>
        <dbReference type="ARBA" id="ARBA00022679"/>
    </source>
</evidence>
<dbReference type="EC" id="2.7.11.1" evidence="6"/>
<name>A0ABS4ZXB8_9MYCO</name>
<dbReference type="GO" id="GO:0004674">
    <property type="term" value="F:protein serine/threonine kinase activity"/>
    <property type="evidence" value="ECO:0007669"/>
    <property type="project" value="UniProtKB-EC"/>
</dbReference>
<evidence type="ECO:0000259" key="4">
    <source>
        <dbReference type="Pfam" id="PF07804"/>
    </source>
</evidence>
<feature type="domain" description="HipA-like C-terminal" evidence="4">
    <location>
        <begin position="154"/>
        <end position="390"/>
    </location>
</feature>
<keyword evidence="2 6" id="KW-0808">Transferase</keyword>
<keyword evidence="3 6" id="KW-0418">Kinase</keyword>
<dbReference type="PANTHER" id="PTHR37419">
    <property type="entry name" value="SERINE/THREONINE-PROTEIN KINASE TOXIN HIPA"/>
    <property type="match status" value="1"/>
</dbReference>
<proteinExistence type="inferred from homology"/>
<evidence type="ECO:0000259" key="5">
    <source>
        <dbReference type="Pfam" id="PF13657"/>
    </source>
</evidence>
<dbReference type="RefSeq" id="WP_209919343.1">
    <property type="nucleotide sequence ID" value="NZ_JAGIOP010000002.1"/>
</dbReference>
<dbReference type="Gene3D" id="1.10.1070.20">
    <property type="match status" value="1"/>
</dbReference>
<dbReference type="Proteomes" id="UP000694460">
    <property type="component" value="Unassembled WGS sequence"/>
</dbReference>
<sequence>MATRSLNVWLYGTHIAQLREPTRFRYRLDFTEDALDTFGEGSRVLSLALPITRRPVADSKSPGAGMPVSAFLAGLLPEGNLREQIAADARVPVTDSMELLRRVGAECAGAVQILDTRLAPGPGHVRRLTEDEVTRLIADLPTYHLPEGATPQASLAGIQDKVLLTTFDDGSWGWPEQGAASTHIIKPEPLSGALSHLIQTENWALHVARAANLAAAESRLATFEDRAAIVVTRYDRTAAGQRRHQEDFCQAIGLPPQAKYESTAESKRHGSRLKRIARTAAARAADPDDLRATLLRAVTFNVVIGNGDAHSKNYSLMIDQRGQVSLAPLYDAAPTAYLDSKYKGTGHVINGKTSIDVIDVDDLAREAASWGMSERRAGSIVQSCMEDVHDVIDSVPLPPGAERVKPNLEAMWVRRAWPTGNVSTA</sequence>
<evidence type="ECO:0000256" key="1">
    <source>
        <dbReference type="ARBA" id="ARBA00010164"/>
    </source>
</evidence>
<comment type="similarity">
    <text evidence="1">Belongs to the HipA Ser/Thr kinase family.</text>
</comment>
<organism evidence="6 7">
    <name type="scientific">Mycolicibacterium lutetiense</name>
    <dbReference type="NCBI Taxonomy" id="1641992"/>
    <lineage>
        <taxon>Bacteria</taxon>
        <taxon>Bacillati</taxon>
        <taxon>Actinomycetota</taxon>
        <taxon>Actinomycetes</taxon>
        <taxon>Mycobacteriales</taxon>
        <taxon>Mycobacteriaceae</taxon>
        <taxon>Mycolicibacterium</taxon>
    </lineage>
</organism>
<comment type="caution">
    <text evidence="6">The sequence shown here is derived from an EMBL/GenBank/DDBJ whole genome shotgun (WGS) entry which is preliminary data.</text>
</comment>
<dbReference type="InterPro" id="IPR052028">
    <property type="entry name" value="HipA_Ser/Thr_kinase"/>
</dbReference>